<dbReference type="SUPFAM" id="SSF52518">
    <property type="entry name" value="Thiamin diphosphate-binding fold (THDP-binding)"/>
    <property type="match status" value="1"/>
</dbReference>
<protein>
    <submittedName>
        <fullName evidence="3">Pyruvate ferredoxin oxidoreductase beta subunit</fullName>
    </submittedName>
</protein>
<dbReference type="InterPro" id="IPR051479">
    <property type="entry name" value="PorB-like"/>
</dbReference>
<dbReference type="OrthoDB" id="9794954at2"/>
<accession>A0A1M4YAW1</accession>
<keyword evidence="3" id="KW-0670">Pyruvate</keyword>
<dbReference type="EMBL" id="FQVI01000011">
    <property type="protein sequence ID" value="SHF02855.1"/>
    <property type="molecule type" value="Genomic_DNA"/>
</dbReference>
<evidence type="ECO:0000256" key="1">
    <source>
        <dbReference type="ARBA" id="ARBA00023002"/>
    </source>
</evidence>
<dbReference type="InterPro" id="IPR029061">
    <property type="entry name" value="THDP-binding"/>
</dbReference>
<evidence type="ECO:0000259" key="2">
    <source>
        <dbReference type="Pfam" id="PF02775"/>
    </source>
</evidence>
<sequence>MSYIDILKEAEDQVTPGMSACQGCGGELILRTVLKIAGKNTIVGIPPGCMAGAGVVGWNYANGLKIPVHIPLLDNTASFLTGLSQMYERKGRGEVNMIGIAGDGATADCGFQSLSAAAERNEKMLYVCYDNEGYMNTGYQRSSTTTKGSRTSTTPIGAVINGKQQQQKYLPLIMSMHGLTYCATASPSHMADFVKKVEKGLAASKKGFAYLHVFSPCPTGWAYSPEKAIEVARNAVRSNMFPLWEMDEDGYHMNVRNKTPISVKEFIQGIGKFKNLTEEDINSIQQIADQRFHILMRLAEQGME</sequence>
<dbReference type="GO" id="GO:0016491">
    <property type="term" value="F:oxidoreductase activity"/>
    <property type="evidence" value="ECO:0007669"/>
    <property type="project" value="UniProtKB-KW"/>
</dbReference>
<reference evidence="3 4" key="1">
    <citation type="submission" date="2016-11" db="EMBL/GenBank/DDBJ databases">
        <authorList>
            <person name="Jaros S."/>
            <person name="Januszkiewicz K."/>
            <person name="Wedrychowicz H."/>
        </authorList>
    </citation>
    <scope>NUCLEOTIDE SEQUENCE [LARGE SCALE GENOMIC DNA]</scope>
    <source>
        <strain evidence="3 4">DSM 17459</strain>
    </source>
</reference>
<dbReference type="RefSeq" id="WP_072851815.1">
    <property type="nucleotide sequence ID" value="NZ_FQVI01000011.1"/>
</dbReference>
<dbReference type="Proteomes" id="UP000184245">
    <property type="component" value="Unassembled WGS sequence"/>
</dbReference>
<dbReference type="InterPro" id="IPR011766">
    <property type="entry name" value="TPP_enzyme_TPP-bd"/>
</dbReference>
<dbReference type="PANTHER" id="PTHR42897:SF1">
    <property type="entry name" value="2-OXOACID OXIDOREDUCTASE (FERREDOXIN)"/>
    <property type="match status" value="1"/>
</dbReference>
<organism evidence="3 4">
    <name type="scientific">Lactonifactor longoviformis DSM 17459</name>
    <dbReference type="NCBI Taxonomy" id="1122155"/>
    <lineage>
        <taxon>Bacteria</taxon>
        <taxon>Bacillati</taxon>
        <taxon>Bacillota</taxon>
        <taxon>Clostridia</taxon>
        <taxon>Eubacteriales</taxon>
        <taxon>Clostridiaceae</taxon>
        <taxon>Lactonifactor</taxon>
    </lineage>
</organism>
<dbReference type="AlphaFoldDB" id="A0A1M4YAW1"/>
<evidence type="ECO:0000313" key="4">
    <source>
        <dbReference type="Proteomes" id="UP000184245"/>
    </source>
</evidence>
<dbReference type="Gene3D" id="3.40.50.970">
    <property type="match status" value="1"/>
</dbReference>
<dbReference type="PANTHER" id="PTHR42897">
    <property type="entry name" value="PYRUVATE SYNTHASE SUBUNIT PORB"/>
    <property type="match status" value="1"/>
</dbReference>
<name>A0A1M4YAW1_9CLOT</name>
<keyword evidence="4" id="KW-1185">Reference proteome</keyword>
<dbReference type="Pfam" id="PF02775">
    <property type="entry name" value="TPP_enzyme_C"/>
    <property type="match status" value="1"/>
</dbReference>
<feature type="domain" description="Thiamine pyrophosphate enzyme TPP-binding" evidence="2">
    <location>
        <begin position="94"/>
        <end position="213"/>
    </location>
</feature>
<dbReference type="STRING" id="1122155.SAMN02745158_02289"/>
<gene>
    <name evidence="3" type="ORF">SAMN02745158_02289</name>
</gene>
<evidence type="ECO:0000313" key="3">
    <source>
        <dbReference type="EMBL" id="SHF02855.1"/>
    </source>
</evidence>
<dbReference type="GO" id="GO:0030976">
    <property type="term" value="F:thiamine pyrophosphate binding"/>
    <property type="evidence" value="ECO:0007669"/>
    <property type="project" value="InterPro"/>
</dbReference>
<proteinExistence type="predicted"/>
<keyword evidence="1" id="KW-0560">Oxidoreductase</keyword>